<feature type="compositionally biased region" description="Polar residues" evidence="1">
    <location>
        <begin position="395"/>
        <end position="410"/>
    </location>
</feature>
<name>A0AAN8VNI3_9MAGN</name>
<dbReference type="PANTHER" id="PTHR36376">
    <property type="entry name" value="OS09G0514700 PROTEIN"/>
    <property type="match status" value="1"/>
</dbReference>
<feature type="non-terminal residue" evidence="2">
    <location>
        <position position="535"/>
    </location>
</feature>
<evidence type="ECO:0000313" key="2">
    <source>
        <dbReference type="EMBL" id="KAK6930567.1"/>
    </source>
</evidence>
<dbReference type="AlphaFoldDB" id="A0AAN8VNI3"/>
<feature type="region of interest" description="Disordered" evidence="1">
    <location>
        <begin position="1"/>
        <end position="21"/>
    </location>
</feature>
<accession>A0AAN8VNI3</accession>
<evidence type="ECO:0000256" key="1">
    <source>
        <dbReference type="SAM" id="MobiDB-lite"/>
    </source>
</evidence>
<comment type="caution">
    <text evidence="2">The sequence shown here is derived from an EMBL/GenBank/DDBJ whole genome shotgun (WGS) entry which is preliminary data.</text>
</comment>
<organism evidence="2 3">
    <name type="scientific">Dillenia turbinata</name>
    <dbReference type="NCBI Taxonomy" id="194707"/>
    <lineage>
        <taxon>Eukaryota</taxon>
        <taxon>Viridiplantae</taxon>
        <taxon>Streptophyta</taxon>
        <taxon>Embryophyta</taxon>
        <taxon>Tracheophyta</taxon>
        <taxon>Spermatophyta</taxon>
        <taxon>Magnoliopsida</taxon>
        <taxon>eudicotyledons</taxon>
        <taxon>Gunneridae</taxon>
        <taxon>Pentapetalae</taxon>
        <taxon>Dilleniales</taxon>
        <taxon>Dilleniaceae</taxon>
        <taxon>Dillenia</taxon>
    </lineage>
</organism>
<dbReference type="Proteomes" id="UP001370490">
    <property type="component" value="Unassembled WGS sequence"/>
</dbReference>
<dbReference type="PANTHER" id="PTHR36376:SF1">
    <property type="entry name" value="OS09G0514700 PROTEIN"/>
    <property type="match status" value="1"/>
</dbReference>
<feature type="compositionally biased region" description="Polar residues" evidence="1">
    <location>
        <begin position="449"/>
        <end position="466"/>
    </location>
</feature>
<gene>
    <name evidence="2" type="ORF">RJ641_004661</name>
</gene>
<feature type="region of interest" description="Disordered" evidence="1">
    <location>
        <begin position="40"/>
        <end position="62"/>
    </location>
</feature>
<keyword evidence="3" id="KW-1185">Reference proteome</keyword>
<feature type="compositionally biased region" description="Basic and acidic residues" evidence="1">
    <location>
        <begin position="40"/>
        <end position="55"/>
    </location>
</feature>
<proteinExistence type="predicted"/>
<protein>
    <submittedName>
        <fullName evidence="2">Uncharacterized protein</fullName>
    </submittedName>
</protein>
<dbReference type="EMBL" id="JBAMMX010000012">
    <property type="protein sequence ID" value="KAK6930567.1"/>
    <property type="molecule type" value="Genomic_DNA"/>
</dbReference>
<evidence type="ECO:0000313" key="3">
    <source>
        <dbReference type="Proteomes" id="UP001370490"/>
    </source>
</evidence>
<reference evidence="2 3" key="1">
    <citation type="submission" date="2023-12" db="EMBL/GenBank/DDBJ databases">
        <title>A high-quality genome assembly for Dillenia turbinata (Dilleniales).</title>
        <authorList>
            <person name="Chanderbali A."/>
        </authorList>
    </citation>
    <scope>NUCLEOTIDE SEQUENCE [LARGE SCALE GENOMIC DNA]</scope>
    <source>
        <strain evidence="2">LSX21</strain>
        <tissue evidence="2">Leaf</tissue>
    </source>
</reference>
<feature type="region of interest" description="Disordered" evidence="1">
    <location>
        <begin position="395"/>
        <end position="414"/>
    </location>
</feature>
<sequence>NMEDEEEFNCNHGVGLGEKGILPADKIPCSKAASLGPFAEKKNRSSTLSDERSSKSEYGVPGTLTDYMGDTLKDHYEIIPGSTEEKKQSLSQSDYCNKFRSCKGTENLMMASGNKSSQSFDPLVKFQPPNGKCSCACLRDCSLDLGNLHKSEYREVNSGACPAEKASVPLKASETQSSFEFYVSREEGINLFVDLSTSPSDWVKAMKNEVCALQHGFKNLANDTKCIRHLSIHNLTSGCDDSCQHGGFPQSLLRANNGSGLDNLMNMNGSLRSSPRTPCDISDKHIGCQEENKSQSFSVRAVSEAQYEMVSNIKSCNNLGEPIGNDLSGSDAFLIESAPGSSVNSISVECKSLKTSKHANEIGEDPTQRMNCSFVSAREAIPECFTNCSAELSSPEATNQNKDASSSPCNSDELPALVDPVQSISIEHCRLSNSSEPNPDRPRDHLPASNEQLETGSLSSGRQTSKCVPIDKSSGRNFMTHDSSECNEAVDKKRQLNDNDHDPIDCITPDAKILKISMHAGRVIVPRRSTRLVSK</sequence>
<feature type="non-terminal residue" evidence="2">
    <location>
        <position position="1"/>
    </location>
</feature>
<feature type="region of interest" description="Disordered" evidence="1">
    <location>
        <begin position="430"/>
        <end position="484"/>
    </location>
</feature>